<dbReference type="InParanoid" id="A0A0G4GIW4"/>
<protein>
    <submittedName>
        <fullName evidence="1">Uncharacterized protein</fullName>
    </submittedName>
</protein>
<sequence length="351" mass="38310">MAEAPSPTLASLPSELFCRVGDFLPAAEDLCPLLTALGSRNNHVSIEMFTRGRIDVVLRAMGEPVLSHRTPEGAGGVAQMIRLLHVLEKGEMKAWTTILSLAKCYGFIDSLPLTITPADIRQLPSKAQLARLPVSMGQYALFAHRLVNASGERLPLELGNDGEVRLEGLHLTVYDSQTLPLDHPFAKMFDVTDPPCTGAWAGLDFRCCRDLILWGLRSRGHTVAHTAAWELTSGNTAEEKAAVKHLTEPGDYVGVHYGGGVPHPDTHQADFVSCTWGQPLWRLIFLSGHRSTDTYAAQLLIMRDCHFCSVSLHTTEEPVSGMEGADRFPLTCEVAKRVMGAAAFLLFGRGE</sequence>
<accession>A0A0G4GIW4</accession>
<keyword evidence="2" id="KW-1185">Reference proteome</keyword>
<organism evidence="1 2">
    <name type="scientific">Vitrella brassicaformis (strain CCMP3155)</name>
    <dbReference type="NCBI Taxonomy" id="1169540"/>
    <lineage>
        <taxon>Eukaryota</taxon>
        <taxon>Sar</taxon>
        <taxon>Alveolata</taxon>
        <taxon>Colpodellida</taxon>
        <taxon>Vitrellaceae</taxon>
        <taxon>Vitrella</taxon>
    </lineage>
</organism>
<proteinExistence type="predicted"/>
<gene>
    <name evidence="1" type="ORF">Vbra_17914</name>
</gene>
<dbReference type="Proteomes" id="UP000041254">
    <property type="component" value="Unassembled WGS sequence"/>
</dbReference>
<dbReference type="PhylomeDB" id="A0A0G4GIW4"/>
<dbReference type="EMBL" id="CDMY01000677">
    <property type="protein sequence ID" value="CEM29698.1"/>
    <property type="molecule type" value="Genomic_DNA"/>
</dbReference>
<dbReference type="VEuPathDB" id="CryptoDB:Vbra_17914"/>
<dbReference type="AlphaFoldDB" id="A0A0G4GIW4"/>
<evidence type="ECO:0000313" key="2">
    <source>
        <dbReference type="Proteomes" id="UP000041254"/>
    </source>
</evidence>
<reference evidence="1 2" key="1">
    <citation type="submission" date="2014-11" db="EMBL/GenBank/DDBJ databases">
        <authorList>
            <person name="Zhu J."/>
            <person name="Qi W."/>
            <person name="Song R."/>
        </authorList>
    </citation>
    <scope>NUCLEOTIDE SEQUENCE [LARGE SCALE GENOMIC DNA]</scope>
</reference>
<name>A0A0G4GIW4_VITBC</name>
<evidence type="ECO:0000313" key="1">
    <source>
        <dbReference type="EMBL" id="CEM29698.1"/>
    </source>
</evidence>